<name>A0ABQ6MGR8_9STRA</name>
<proteinExistence type="predicted"/>
<evidence type="ECO:0000313" key="1">
    <source>
        <dbReference type="EMBL" id="GMI26039.1"/>
    </source>
</evidence>
<protein>
    <submittedName>
        <fullName evidence="1">Uncharacterized protein</fullName>
    </submittedName>
</protein>
<dbReference type="EMBL" id="BRYB01004126">
    <property type="protein sequence ID" value="GMI26039.1"/>
    <property type="molecule type" value="Genomic_DNA"/>
</dbReference>
<gene>
    <name evidence="1" type="ORF">TeGR_g4674</name>
</gene>
<accession>A0ABQ6MGR8</accession>
<comment type="caution">
    <text evidence="1">The sequence shown here is derived from an EMBL/GenBank/DDBJ whole genome shotgun (WGS) entry which is preliminary data.</text>
</comment>
<reference evidence="1 2" key="1">
    <citation type="journal article" date="2023" name="Commun. Biol.">
        <title>Genome analysis of Parmales, the sister group of diatoms, reveals the evolutionary specialization of diatoms from phago-mixotrophs to photoautotrophs.</title>
        <authorList>
            <person name="Ban H."/>
            <person name="Sato S."/>
            <person name="Yoshikawa S."/>
            <person name="Yamada K."/>
            <person name="Nakamura Y."/>
            <person name="Ichinomiya M."/>
            <person name="Sato N."/>
            <person name="Blanc-Mathieu R."/>
            <person name="Endo H."/>
            <person name="Kuwata A."/>
            <person name="Ogata H."/>
        </authorList>
    </citation>
    <scope>NUCLEOTIDE SEQUENCE [LARGE SCALE GENOMIC DNA]</scope>
</reference>
<keyword evidence="2" id="KW-1185">Reference proteome</keyword>
<dbReference type="Proteomes" id="UP001165060">
    <property type="component" value="Unassembled WGS sequence"/>
</dbReference>
<evidence type="ECO:0000313" key="2">
    <source>
        <dbReference type="Proteomes" id="UP001165060"/>
    </source>
</evidence>
<organism evidence="1 2">
    <name type="scientific">Tetraparma gracilis</name>
    <dbReference type="NCBI Taxonomy" id="2962635"/>
    <lineage>
        <taxon>Eukaryota</taxon>
        <taxon>Sar</taxon>
        <taxon>Stramenopiles</taxon>
        <taxon>Ochrophyta</taxon>
        <taxon>Bolidophyceae</taxon>
        <taxon>Parmales</taxon>
        <taxon>Triparmaceae</taxon>
        <taxon>Tetraparma</taxon>
    </lineage>
</organism>
<sequence length="364" mass="39812">MPKYAASLAEDAAEVEQILPLFEAKPWCYPKLESDVLKEGRATLAEFRSKSRTKYKSGTKLSKAEGGFIPKRINNSITVPQVAHSLMGVQLVFTSIRPSADVTDGDAKELGHLLLFYLQAFRGRNKKEQLHIKILELMEEITVLREAKNAHPWLDVLLLEVLRNRVRVPKGTSKPLVEYMEGDARKAGRAFANALIANATAEAAVDEWVKTYPALGELEQRYPFVRPMMNAVAGAILAQVAWGVKFRAYLGAGVSAADGLSDAFMIKTFYDVGDMANAKGLMAMVGANLAAQGIIVYVQVQGLKKNRWRTMLFEMLTVVSFVKPGIDAHRVASGAEQLPGAAVGPMVEMIGTKAGELFFEAIPG</sequence>